<gene>
    <name evidence="2" type="ORF">CSIM01_12967</name>
</gene>
<protein>
    <recommendedName>
        <fullName evidence="4">Protein kinase domain-containing protein</fullName>
    </recommendedName>
</protein>
<feature type="region of interest" description="Disordered" evidence="1">
    <location>
        <begin position="409"/>
        <end position="461"/>
    </location>
</feature>
<dbReference type="EMBL" id="JFBX01000882">
    <property type="protein sequence ID" value="KXH26013.1"/>
    <property type="molecule type" value="Genomic_DNA"/>
</dbReference>
<dbReference type="OrthoDB" id="4267316at2759"/>
<evidence type="ECO:0008006" key="4">
    <source>
        <dbReference type="Google" id="ProtNLM"/>
    </source>
</evidence>
<proteinExistence type="predicted"/>
<evidence type="ECO:0000256" key="1">
    <source>
        <dbReference type="SAM" id="MobiDB-lite"/>
    </source>
</evidence>
<feature type="compositionally biased region" description="Acidic residues" evidence="1">
    <location>
        <begin position="417"/>
        <end position="439"/>
    </location>
</feature>
<comment type="caution">
    <text evidence="2">The sequence shown here is derived from an EMBL/GenBank/DDBJ whole genome shotgun (WGS) entry which is preliminary data.</text>
</comment>
<evidence type="ECO:0000313" key="2">
    <source>
        <dbReference type="EMBL" id="KXH26013.1"/>
    </source>
</evidence>
<reference evidence="2 3" key="1">
    <citation type="submission" date="2014-02" db="EMBL/GenBank/DDBJ databases">
        <title>The genome sequence of Colletotrichum simmondsii CBS122122.</title>
        <authorList>
            <person name="Baroncelli R."/>
            <person name="Thon M.R."/>
        </authorList>
    </citation>
    <scope>NUCLEOTIDE SEQUENCE [LARGE SCALE GENOMIC DNA]</scope>
    <source>
        <strain evidence="2 3">CBS122122</strain>
    </source>
</reference>
<organism evidence="2 3">
    <name type="scientific">Colletotrichum simmondsii</name>
    <dbReference type="NCBI Taxonomy" id="703756"/>
    <lineage>
        <taxon>Eukaryota</taxon>
        <taxon>Fungi</taxon>
        <taxon>Dikarya</taxon>
        <taxon>Ascomycota</taxon>
        <taxon>Pezizomycotina</taxon>
        <taxon>Sordariomycetes</taxon>
        <taxon>Hypocreomycetidae</taxon>
        <taxon>Glomerellales</taxon>
        <taxon>Glomerellaceae</taxon>
        <taxon>Colletotrichum</taxon>
        <taxon>Colletotrichum acutatum species complex</taxon>
    </lineage>
</organism>
<accession>A0A135RQL2</accession>
<dbReference type="AlphaFoldDB" id="A0A135RQL2"/>
<dbReference type="Proteomes" id="UP000070328">
    <property type="component" value="Unassembled WGS sequence"/>
</dbReference>
<keyword evidence="3" id="KW-1185">Reference proteome</keyword>
<name>A0A135RQL2_9PEZI</name>
<sequence length="496" mass="54980">MSQHNAPQVADRNIVALKYKPRQKLVLSPHEPSAPFGSADFPSVPEGHQLRSLKPAAEARPTKRASLEIVDAIRAGADVGSQILLCKIVHIPSAGYDLKKHAPFPTSPKPRMARREESLVVAKVFDPRLYPPRDPIDLPNEPPFDDATVAYSELCREAAVYQFFYEKGKSGHPHMIAQYYGCWVTNRKVFNNASTLDEWVGLILIEYIEGRSIENICPVDPITGYLEPPLNTEVILHLDTESEQQGKSLKLDRQVCLDVMKSLLSQGVDLIHLGVSMRYMLPHDVFLTIRNNGHDLETPRVVLLDHTFSVVWEQSRPGKNGIPAPFSDLELPPHPWEQCCVSAISEFLGWIPPQWDDREWLPAKTSSAATSPAIGRASDVPGVTEETGIAKSFSDWLLDCFGPLDDSNPKYTVFPEEVSDSGEEDEGELGEEEKSEPDFDPPGQRWRPTGAWGISGPLPMRTTEAEPIATYLGGLIIRDAAGSGWDSDNEQPPPTV</sequence>
<evidence type="ECO:0000313" key="3">
    <source>
        <dbReference type="Proteomes" id="UP000070328"/>
    </source>
</evidence>